<dbReference type="SUPFAM" id="SSF55073">
    <property type="entry name" value="Nucleotide cyclase"/>
    <property type="match status" value="1"/>
</dbReference>
<comment type="caution">
    <text evidence="5">The sequence shown here is derived from an EMBL/GenBank/DDBJ whole genome shotgun (WGS) entry which is preliminary data.</text>
</comment>
<dbReference type="PANTHER" id="PTHR45138">
    <property type="entry name" value="REGULATORY COMPONENTS OF SENSORY TRANSDUCTION SYSTEM"/>
    <property type="match status" value="1"/>
</dbReference>
<dbReference type="GO" id="GO:0052621">
    <property type="term" value="F:diguanylate cyclase activity"/>
    <property type="evidence" value="ECO:0007669"/>
    <property type="project" value="UniProtKB-EC"/>
</dbReference>
<gene>
    <name evidence="5" type="ORF">RBH19_07690</name>
</gene>
<evidence type="ECO:0000256" key="1">
    <source>
        <dbReference type="ARBA" id="ARBA00012528"/>
    </source>
</evidence>
<dbReference type="PROSITE" id="PS50887">
    <property type="entry name" value="GGDEF"/>
    <property type="match status" value="1"/>
</dbReference>
<dbReference type="Pfam" id="PF00990">
    <property type="entry name" value="GGDEF"/>
    <property type="match status" value="1"/>
</dbReference>
<dbReference type="InterPro" id="IPR000160">
    <property type="entry name" value="GGDEF_dom"/>
</dbReference>
<evidence type="ECO:0000259" key="4">
    <source>
        <dbReference type="PROSITE" id="PS50887"/>
    </source>
</evidence>
<keyword evidence="6" id="KW-1185">Reference proteome</keyword>
<evidence type="ECO:0000313" key="6">
    <source>
        <dbReference type="Proteomes" id="UP001239019"/>
    </source>
</evidence>
<dbReference type="NCBIfam" id="TIGR00254">
    <property type="entry name" value="GGDEF"/>
    <property type="match status" value="1"/>
</dbReference>
<evidence type="ECO:0000313" key="5">
    <source>
        <dbReference type="EMBL" id="MDQ2069751.1"/>
    </source>
</evidence>
<dbReference type="RefSeq" id="WP_306728250.1">
    <property type="nucleotide sequence ID" value="NZ_JAVDDT010000004.1"/>
</dbReference>
<sequence>MLLTVVVIASYTQGMGVGTGTNRLLGIRLHRDHRQALRVRRALLGVVAYLMWISVGIYLHVMGLMRVELGWLLSYILLTLITNVVFLVIIRLDWNLRFRDPGMTLVQIGFGIFWGMVLLYQAEPVARGGMLLIFVTGFFFGVFRLTTRQFLGLTLFASLAYASLLRLDWNLMDADTRQTEIAQWLFLTVVLIWMSFMGGYVARLRANLRSALSRIEELAHRDHLTGTGNRRAITGTLESALQACVEHGGALAVALLDLDRFKALNDKLGHLSGDAVLREFVQRIEHELRGEDFIQGAPAEQLGRFGGEEFLVVLPGSNLAGGRAAAERLREAIACSPFTTEAGEVPVTVSIGVAEYRQGDSPEDILRRADRALYRAKEAGRNRVEVN</sequence>
<name>A0ABU0W6W5_9GAMM</name>
<keyword evidence="3" id="KW-0472">Membrane</keyword>
<evidence type="ECO:0000256" key="2">
    <source>
        <dbReference type="ARBA" id="ARBA00034247"/>
    </source>
</evidence>
<dbReference type="EC" id="2.7.7.65" evidence="1"/>
<feature type="transmembrane region" description="Helical" evidence="3">
    <location>
        <begin position="126"/>
        <end position="143"/>
    </location>
</feature>
<evidence type="ECO:0000256" key="3">
    <source>
        <dbReference type="SAM" id="Phobius"/>
    </source>
</evidence>
<feature type="transmembrane region" description="Helical" evidence="3">
    <location>
        <begin position="150"/>
        <end position="169"/>
    </location>
</feature>
<reference evidence="5 6" key="1">
    <citation type="submission" date="2023-08" db="EMBL/GenBank/DDBJ databases">
        <title>Whole-genome sequencing of halo(alkali)philic microorganisms from hypersaline lakes.</title>
        <authorList>
            <person name="Sorokin D.Y."/>
            <person name="Abbas B."/>
            <person name="Merkel A.Y."/>
        </authorList>
    </citation>
    <scope>NUCLEOTIDE SEQUENCE [LARGE SCALE GENOMIC DNA]</scope>
    <source>
        <strain evidence="5 6">AB-CW4</strain>
    </source>
</reference>
<proteinExistence type="predicted"/>
<feature type="transmembrane region" description="Helical" evidence="3">
    <location>
        <begin position="102"/>
        <end position="120"/>
    </location>
</feature>
<feature type="transmembrane region" description="Helical" evidence="3">
    <location>
        <begin position="181"/>
        <end position="202"/>
    </location>
</feature>
<dbReference type="SMART" id="SM00267">
    <property type="entry name" value="GGDEF"/>
    <property type="match status" value="1"/>
</dbReference>
<accession>A0ABU0W6W5</accession>
<dbReference type="CDD" id="cd01949">
    <property type="entry name" value="GGDEF"/>
    <property type="match status" value="1"/>
</dbReference>
<comment type="catalytic activity">
    <reaction evidence="2">
        <text>2 GTP = 3',3'-c-di-GMP + 2 diphosphate</text>
        <dbReference type="Rhea" id="RHEA:24898"/>
        <dbReference type="ChEBI" id="CHEBI:33019"/>
        <dbReference type="ChEBI" id="CHEBI:37565"/>
        <dbReference type="ChEBI" id="CHEBI:58805"/>
        <dbReference type="EC" id="2.7.7.65"/>
    </reaction>
</comment>
<organism evidence="5 6">
    <name type="scientific">Natronospira bacteriovora</name>
    <dbReference type="NCBI Taxonomy" id="3069753"/>
    <lineage>
        <taxon>Bacteria</taxon>
        <taxon>Pseudomonadati</taxon>
        <taxon>Pseudomonadota</taxon>
        <taxon>Gammaproteobacteria</taxon>
        <taxon>Natronospirales</taxon>
        <taxon>Natronospiraceae</taxon>
        <taxon>Natronospira</taxon>
    </lineage>
</organism>
<feature type="transmembrane region" description="Helical" evidence="3">
    <location>
        <begin position="69"/>
        <end position="90"/>
    </location>
</feature>
<keyword evidence="3" id="KW-1133">Transmembrane helix</keyword>
<keyword evidence="3" id="KW-0812">Transmembrane</keyword>
<dbReference type="InterPro" id="IPR050469">
    <property type="entry name" value="Diguanylate_Cyclase"/>
</dbReference>
<feature type="transmembrane region" description="Helical" evidence="3">
    <location>
        <begin position="42"/>
        <end position="63"/>
    </location>
</feature>
<keyword evidence="5" id="KW-0548">Nucleotidyltransferase</keyword>
<dbReference type="Gene3D" id="3.30.70.270">
    <property type="match status" value="1"/>
</dbReference>
<dbReference type="EMBL" id="JAVDDT010000004">
    <property type="protein sequence ID" value="MDQ2069751.1"/>
    <property type="molecule type" value="Genomic_DNA"/>
</dbReference>
<dbReference type="Proteomes" id="UP001239019">
    <property type="component" value="Unassembled WGS sequence"/>
</dbReference>
<keyword evidence="5" id="KW-0808">Transferase</keyword>
<dbReference type="PANTHER" id="PTHR45138:SF9">
    <property type="entry name" value="DIGUANYLATE CYCLASE DGCM-RELATED"/>
    <property type="match status" value="1"/>
</dbReference>
<protein>
    <recommendedName>
        <fullName evidence="1">diguanylate cyclase</fullName>
        <ecNumber evidence="1">2.7.7.65</ecNumber>
    </recommendedName>
</protein>
<dbReference type="InterPro" id="IPR029787">
    <property type="entry name" value="Nucleotide_cyclase"/>
</dbReference>
<feature type="domain" description="GGDEF" evidence="4">
    <location>
        <begin position="249"/>
        <end position="387"/>
    </location>
</feature>
<dbReference type="InterPro" id="IPR043128">
    <property type="entry name" value="Rev_trsase/Diguanyl_cyclase"/>
</dbReference>